<dbReference type="InterPro" id="IPR001646">
    <property type="entry name" value="5peptide_repeat"/>
</dbReference>
<evidence type="ECO:0000256" key="2">
    <source>
        <dbReference type="SAM" id="Phobius"/>
    </source>
</evidence>
<evidence type="ECO:0000313" key="3">
    <source>
        <dbReference type="EMBL" id="TCB98597.1"/>
    </source>
</evidence>
<evidence type="ECO:0000256" key="1">
    <source>
        <dbReference type="SAM" id="MobiDB-lite"/>
    </source>
</evidence>
<evidence type="ECO:0008006" key="5">
    <source>
        <dbReference type="Google" id="ProtNLM"/>
    </source>
</evidence>
<name>A0A4R0GNV4_9ACTN</name>
<comment type="caution">
    <text evidence="3">The sequence shown here is derived from an EMBL/GenBank/DDBJ whole genome shotgun (WGS) entry which is preliminary data.</text>
</comment>
<keyword evidence="4" id="KW-1185">Reference proteome</keyword>
<sequence>MLAGSQLSSIGELPLGVPDSVANARLWIAVLGAVAGLSAVVYAIWTAVRILLPKLVLISDLDQAWAQRRSDLATVADLFRRNPKYLQGFSTPADVIGAREELIAAQREPSTDDDVRTQLAAAIADLDERITAIEDTATHEALKHQFTRALHKLMLATAVAAVGIVAFAWAANPPAVQPTADLRGARLVDAYLRDADLRNAKLDHADLTNADLTGADLTGASINGVVWRNTTCPDGTNSDDNRHTCAGHLS</sequence>
<keyword evidence="2" id="KW-0472">Membrane</keyword>
<gene>
    <name evidence="3" type="ORF">E0H26_08065</name>
</gene>
<dbReference type="Gene3D" id="2.160.20.80">
    <property type="entry name" value="E3 ubiquitin-protein ligase SopA"/>
    <property type="match status" value="1"/>
</dbReference>
<dbReference type="Pfam" id="PF00805">
    <property type="entry name" value="Pentapeptide"/>
    <property type="match status" value="1"/>
</dbReference>
<reference evidence="3 4" key="1">
    <citation type="submission" date="2019-02" db="EMBL/GenBank/DDBJ databases">
        <title>Jishengella sp. nov., isolated from a root of Zingiber montanum.</title>
        <authorList>
            <person name="Kuncharoen N."/>
            <person name="Kudo T."/>
            <person name="Masahiro Y."/>
            <person name="Ohkuma M."/>
            <person name="Tanasupawat S."/>
        </authorList>
    </citation>
    <scope>NUCLEOTIDE SEQUENCE [LARGE SCALE GENOMIC DNA]</scope>
    <source>
        <strain evidence="3 4">PLAI 1-1</strain>
    </source>
</reference>
<accession>A0A4R0GNV4</accession>
<keyword evidence="2" id="KW-0812">Transmembrane</keyword>
<dbReference type="SUPFAM" id="SSF141571">
    <property type="entry name" value="Pentapeptide repeat-like"/>
    <property type="match status" value="1"/>
</dbReference>
<dbReference type="OrthoDB" id="2579959at2"/>
<proteinExistence type="predicted"/>
<dbReference type="Proteomes" id="UP000292274">
    <property type="component" value="Unassembled WGS sequence"/>
</dbReference>
<feature type="transmembrane region" description="Helical" evidence="2">
    <location>
        <begin position="153"/>
        <end position="171"/>
    </location>
</feature>
<feature type="transmembrane region" description="Helical" evidence="2">
    <location>
        <begin position="24"/>
        <end position="45"/>
    </location>
</feature>
<organism evidence="3 4">
    <name type="scientific">Micromonospora zingiberis</name>
    <dbReference type="NCBI Taxonomy" id="2053011"/>
    <lineage>
        <taxon>Bacteria</taxon>
        <taxon>Bacillati</taxon>
        <taxon>Actinomycetota</taxon>
        <taxon>Actinomycetes</taxon>
        <taxon>Micromonosporales</taxon>
        <taxon>Micromonosporaceae</taxon>
        <taxon>Micromonospora</taxon>
    </lineage>
</organism>
<dbReference type="AlphaFoldDB" id="A0A4R0GNV4"/>
<evidence type="ECO:0000313" key="4">
    <source>
        <dbReference type="Proteomes" id="UP000292274"/>
    </source>
</evidence>
<protein>
    <recommendedName>
        <fullName evidence="5">Pentapeptide repeat-containing protein</fullName>
    </recommendedName>
</protein>
<keyword evidence="2" id="KW-1133">Transmembrane helix</keyword>
<dbReference type="EMBL" id="SJJR01000004">
    <property type="protein sequence ID" value="TCB98597.1"/>
    <property type="molecule type" value="Genomic_DNA"/>
</dbReference>
<feature type="region of interest" description="Disordered" evidence="1">
    <location>
        <begin position="231"/>
        <end position="250"/>
    </location>
</feature>